<evidence type="ECO:0000313" key="2">
    <source>
        <dbReference type="Proteomes" id="UP000594263"/>
    </source>
</evidence>
<protein>
    <submittedName>
        <fullName evidence="1">Uncharacterized protein</fullName>
    </submittedName>
</protein>
<sequence length="72" mass="8243">MDATGEDQRLELVKQMREHEVAVAELSSLSSNRAVYQKHGIIYFRTATHKAKASEQKLLDQTKEKMQKLNSP</sequence>
<evidence type="ECO:0000313" key="1">
    <source>
        <dbReference type="EnsemblPlants" id="Kaladp0068s0144.2.v1.1"/>
    </source>
</evidence>
<reference evidence="1" key="1">
    <citation type="submission" date="2021-01" db="UniProtKB">
        <authorList>
            <consortium name="EnsemblPlants"/>
        </authorList>
    </citation>
    <scope>IDENTIFICATION</scope>
</reference>
<keyword evidence="2" id="KW-1185">Reference proteome</keyword>
<dbReference type="Proteomes" id="UP000594263">
    <property type="component" value="Unplaced"/>
</dbReference>
<organism evidence="1 2">
    <name type="scientific">Kalanchoe fedtschenkoi</name>
    <name type="common">Lavender scallops</name>
    <name type="synonym">South American air plant</name>
    <dbReference type="NCBI Taxonomy" id="63787"/>
    <lineage>
        <taxon>Eukaryota</taxon>
        <taxon>Viridiplantae</taxon>
        <taxon>Streptophyta</taxon>
        <taxon>Embryophyta</taxon>
        <taxon>Tracheophyta</taxon>
        <taxon>Spermatophyta</taxon>
        <taxon>Magnoliopsida</taxon>
        <taxon>eudicotyledons</taxon>
        <taxon>Gunneridae</taxon>
        <taxon>Pentapetalae</taxon>
        <taxon>Saxifragales</taxon>
        <taxon>Crassulaceae</taxon>
        <taxon>Kalanchoe</taxon>
    </lineage>
</organism>
<proteinExistence type="predicted"/>
<dbReference type="AlphaFoldDB" id="A0A7N0UJF1"/>
<dbReference type="GO" id="GO:0009409">
    <property type="term" value="P:response to cold"/>
    <property type="evidence" value="ECO:0007669"/>
    <property type="project" value="UniProtKB-ARBA"/>
</dbReference>
<dbReference type="InterPro" id="IPR009053">
    <property type="entry name" value="Prefoldin"/>
</dbReference>
<dbReference type="SUPFAM" id="SSF46579">
    <property type="entry name" value="Prefoldin"/>
    <property type="match status" value="1"/>
</dbReference>
<dbReference type="Gramene" id="Kaladp0068s0144.2.v1.1">
    <property type="protein sequence ID" value="Kaladp0068s0144.2.v1.1"/>
    <property type="gene ID" value="Kaladp0068s0144.v1.1"/>
</dbReference>
<name>A0A7N0UJF1_KALFE</name>
<dbReference type="GO" id="GO:0006457">
    <property type="term" value="P:protein folding"/>
    <property type="evidence" value="ECO:0007669"/>
    <property type="project" value="UniProtKB-ARBA"/>
</dbReference>
<dbReference type="EnsemblPlants" id="Kaladp0068s0144.2.v1.1">
    <property type="protein sequence ID" value="Kaladp0068s0144.2.v1.1"/>
    <property type="gene ID" value="Kaladp0068s0144.v1.1"/>
</dbReference>
<dbReference type="Gene3D" id="1.10.287.370">
    <property type="match status" value="1"/>
</dbReference>
<accession>A0A7N0UJF1</accession>